<dbReference type="Proteomes" id="UP000673434">
    <property type="component" value="Unassembled WGS sequence"/>
</dbReference>
<sequence>MHPLDTTDFVLIGIALAAFGAHYIYSRYKKVREEDERRRLEREQPEQPQVWSGTKQDSDDQ</sequence>
<name>A0AAP2BII4_KLEOX</name>
<keyword evidence="2" id="KW-1133">Transmembrane helix</keyword>
<evidence type="ECO:0000256" key="1">
    <source>
        <dbReference type="SAM" id="MobiDB-lite"/>
    </source>
</evidence>
<evidence type="ECO:0000313" key="4">
    <source>
        <dbReference type="Proteomes" id="UP000673434"/>
    </source>
</evidence>
<feature type="region of interest" description="Disordered" evidence="1">
    <location>
        <begin position="34"/>
        <end position="61"/>
    </location>
</feature>
<gene>
    <name evidence="3" type="ORF">J7S78_13745</name>
</gene>
<accession>A0AAP2BII4</accession>
<dbReference type="RefSeq" id="WP_210846260.1">
    <property type="nucleotide sequence ID" value="NZ_JAGKON010000013.1"/>
</dbReference>
<dbReference type="EMBL" id="JAGKON010000013">
    <property type="protein sequence ID" value="MBQ0600856.1"/>
    <property type="molecule type" value="Genomic_DNA"/>
</dbReference>
<comment type="caution">
    <text evidence="3">The sequence shown here is derived from an EMBL/GenBank/DDBJ whole genome shotgun (WGS) entry which is preliminary data.</text>
</comment>
<reference evidence="3 4" key="1">
    <citation type="submission" date="2021-03" db="EMBL/GenBank/DDBJ databases">
        <authorList>
            <person name="Stanton E."/>
        </authorList>
    </citation>
    <scope>NUCLEOTIDE SEQUENCE [LARGE SCALE GENOMIC DNA]</scope>
    <source>
        <strain evidence="3 4">2020EL-00037</strain>
    </source>
</reference>
<keyword evidence="2" id="KW-0812">Transmembrane</keyword>
<proteinExistence type="predicted"/>
<keyword evidence="2" id="KW-0472">Membrane</keyword>
<organism evidence="3 4">
    <name type="scientific">Klebsiella oxytoca</name>
    <dbReference type="NCBI Taxonomy" id="571"/>
    <lineage>
        <taxon>Bacteria</taxon>
        <taxon>Pseudomonadati</taxon>
        <taxon>Pseudomonadota</taxon>
        <taxon>Gammaproteobacteria</taxon>
        <taxon>Enterobacterales</taxon>
        <taxon>Enterobacteriaceae</taxon>
        <taxon>Klebsiella/Raoultella group</taxon>
        <taxon>Klebsiella</taxon>
    </lineage>
</organism>
<keyword evidence="4" id="KW-1185">Reference proteome</keyword>
<evidence type="ECO:0000313" key="3">
    <source>
        <dbReference type="EMBL" id="MBQ0600856.1"/>
    </source>
</evidence>
<evidence type="ECO:0000256" key="2">
    <source>
        <dbReference type="SAM" id="Phobius"/>
    </source>
</evidence>
<dbReference type="AlphaFoldDB" id="A0AAP2BII4"/>
<feature type="transmembrane region" description="Helical" evidence="2">
    <location>
        <begin position="6"/>
        <end position="25"/>
    </location>
</feature>
<protein>
    <submittedName>
        <fullName evidence="3">Uncharacterized protein</fullName>
    </submittedName>
</protein>
<feature type="compositionally biased region" description="Basic and acidic residues" evidence="1">
    <location>
        <begin position="34"/>
        <end position="45"/>
    </location>
</feature>
<feature type="compositionally biased region" description="Polar residues" evidence="1">
    <location>
        <begin position="46"/>
        <end position="55"/>
    </location>
</feature>